<evidence type="ECO:0000256" key="1">
    <source>
        <dbReference type="SAM" id="Coils"/>
    </source>
</evidence>
<dbReference type="AlphaFoldDB" id="A0A5B0WK80"/>
<dbReference type="PANTHER" id="PTHR33408:SF2">
    <property type="entry name" value="TRANSPOSASE DDE DOMAIN-CONTAINING PROTEIN"/>
    <property type="match status" value="1"/>
</dbReference>
<dbReference type="PANTHER" id="PTHR33408">
    <property type="entry name" value="TRANSPOSASE"/>
    <property type="match status" value="1"/>
</dbReference>
<dbReference type="Proteomes" id="UP000323708">
    <property type="component" value="Unassembled WGS sequence"/>
</dbReference>
<dbReference type="NCBIfam" id="NF033551">
    <property type="entry name" value="transpos_IS1182"/>
    <property type="match status" value="1"/>
</dbReference>
<evidence type="ECO:0000259" key="3">
    <source>
        <dbReference type="Pfam" id="PF13751"/>
    </source>
</evidence>
<feature type="domain" description="Transposase DDE" evidence="3">
    <location>
        <begin position="345"/>
        <end position="458"/>
    </location>
</feature>
<reference evidence="4 5" key="1">
    <citation type="submission" date="2019-09" db="EMBL/GenBank/DDBJ databases">
        <authorList>
            <person name="Chen X.-Y."/>
        </authorList>
    </citation>
    <scope>NUCLEOTIDE SEQUENCE [LARGE SCALE GENOMIC DNA]</scope>
    <source>
        <strain evidence="4 5">NY5</strain>
    </source>
</reference>
<evidence type="ECO:0000259" key="2">
    <source>
        <dbReference type="Pfam" id="PF05598"/>
    </source>
</evidence>
<evidence type="ECO:0000313" key="5">
    <source>
        <dbReference type="Proteomes" id="UP000323708"/>
    </source>
</evidence>
<sequence length="472" mass="52985">MRHLDGESREQGSLLPDTLDDYVAEDHPVRVIDAFIDNLDLVDLGFSKAATKATGRKPYNPADLLKLYVYGYLNQVRSSRRLEKECHRNLEVIWLMKRLSPDFKTIADFRRENATAIKGACKAFIQFCRQADLLTGRLVAIDGSKFKAAASKDRALTRKQLRERRKRVERLVDMYLGQLAKADGEDINVEMESDRVQRALKQLKAEGVQLDDIESEMDERESNQHCSTEPEAKLMRSGREGTVLGYNVQTAVDADSGLIVHHEVTDRSADTQDLQPMAEGAKETLAADNLAVVADAGYSNGEQQAACESQGIEVAVPSRRAVNNQSSEFFQKSEFRYDEERNSFTCPAGEELRYTTYSSKDKMHLYSRTGCNGCALQAKCTKADRRWVSRHFHEEAFALSEARLAENPGLMGIRMAAVERPFAVLKQIMGLRRFLCRGMEGAKAEMGLGILSYNLARIVNEVGVPRLLAAMR</sequence>
<dbReference type="Pfam" id="PF05598">
    <property type="entry name" value="DUF772"/>
    <property type="match status" value="1"/>
</dbReference>
<comment type="caution">
    <text evidence="4">The sequence shown here is derived from an EMBL/GenBank/DDBJ whole genome shotgun (WGS) entry which is preliminary data.</text>
</comment>
<accession>A0A5B0WK80</accession>
<name>A0A5B0WK80_9GAMM</name>
<dbReference type="InterPro" id="IPR047629">
    <property type="entry name" value="IS1182_transpos"/>
</dbReference>
<feature type="coiled-coil region" evidence="1">
    <location>
        <begin position="158"/>
        <end position="216"/>
    </location>
</feature>
<dbReference type="EMBL" id="VTUX01000015">
    <property type="protein sequence ID" value="KAA1187343.1"/>
    <property type="molecule type" value="Genomic_DNA"/>
</dbReference>
<gene>
    <name evidence="4" type="ORF">F0M18_19875</name>
</gene>
<keyword evidence="5" id="KW-1185">Reference proteome</keyword>
<evidence type="ECO:0000313" key="4">
    <source>
        <dbReference type="EMBL" id="KAA1187343.1"/>
    </source>
</evidence>
<dbReference type="Pfam" id="PF13751">
    <property type="entry name" value="DDE_Tnp_1_6"/>
    <property type="match status" value="1"/>
</dbReference>
<dbReference type="RefSeq" id="WP_149613214.1">
    <property type="nucleotide sequence ID" value="NZ_VTUX01000015.1"/>
</dbReference>
<proteinExistence type="predicted"/>
<dbReference type="InterPro" id="IPR025668">
    <property type="entry name" value="Tnp_DDE_dom"/>
</dbReference>
<dbReference type="InterPro" id="IPR008490">
    <property type="entry name" value="Transposase_InsH_N"/>
</dbReference>
<organism evidence="4 5">
    <name type="scientific">Pseudohalioglobus sediminis</name>
    <dbReference type="NCBI Taxonomy" id="2606449"/>
    <lineage>
        <taxon>Bacteria</taxon>
        <taxon>Pseudomonadati</taxon>
        <taxon>Pseudomonadota</taxon>
        <taxon>Gammaproteobacteria</taxon>
        <taxon>Cellvibrionales</taxon>
        <taxon>Halieaceae</taxon>
        <taxon>Pseudohalioglobus</taxon>
    </lineage>
</organism>
<protein>
    <submittedName>
        <fullName evidence="4">IS1182 family transposase</fullName>
    </submittedName>
</protein>
<keyword evidence="1" id="KW-0175">Coiled coil</keyword>
<feature type="domain" description="Transposase InsH N-terminal" evidence="2">
    <location>
        <begin position="18"/>
        <end position="111"/>
    </location>
</feature>